<dbReference type="Pfam" id="PF01986">
    <property type="entry name" value="DUF123"/>
    <property type="match status" value="1"/>
</dbReference>
<proteinExistence type="predicted"/>
<dbReference type="EMBL" id="CP001941">
    <property type="protein sequence ID" value="ADD08290.1"/>
    <property type="molecule type" value="Genomic_DNA"/>
</dbReference>
<evidence type="ECO:0000313" key="2">
    <source>
        <dbReference type="Proteomes" id="UP000001400"/>
    </source>
</evidence>
<keyword evidence="2" id="KW-1185">Reference proteome</keyword>
<dbReference type="KEGG" id="abi:Aboo_0479"/>
<dbReference type="PANTHER" id="PTHR37460:SF1">
    <property type="entry name" value="ENDONUCLEASE III"/>
    <property type="match status" value="1"/>
</dbReference>
<dbReference type="CDD" id="cd10441">
    <property type="entry name" value="GIY-YIG_COG1833"/>
    <property type="match status" value="1"/>
</dbReference>
<dbReference type="GeneID" id="8827424"/>
<evidence type="ECO:0000313" key="1">
    <source>
        <dbReference type="EMBL" id="ADD08290.1"/>
    </source>
</evidence>
<dbReference type="AlphaFoldDB" id="B5IA73"/>
<dbReference type="RefSeq" id="WP_008082604.1">
    <property type="nucleotide sequence ID" value="NC_013926.1"/>
</dbReference>
<dbReference type="OrthoDB" id="17296at2157"/>
<dbReference type="InterPro" id="IPR000305">
    <property type="entry name" value="GIY-YIG_endonuc"/>
</dbReference>
<name>B5IA73_ACIB4</name>
<protein>
    <submittedName>
        <fullName evidence="1">Uncharacterized protein</fullName>
    </submittedName>
</protein>
<organism evidence="1 2">
    <name type="scientific">Aciduliprofundum boonei (strain DSM 19572 / T469)</name>
    <dbReference type="NCBI Taxonomy" id="439481"/>
    <lineage>
        <taxon>Archaea</taxon>
        <taxon>Methanobacteriati</taxon>
        <taxon>Thermoplasmatota</taxon>
        <taxon>DHVE2 group</taxon>
        <taxon>Candidatus Aciduliprofundum</taxon>
    </lineage>
</organism>
<dbReference type="SMART" id="SM00465">
    <property type="entry name" value="GIYc"/>
    <property type="match status" value="1"/>
</dbReference>
<dbReference type="InterPro" id="IPR002837">
    <property type="entry name" value="DUF123"/>
</dbReference>
<sequence length="134" mass="16161">MEKLPDRGIYLLLIFKDNEEEIRVGALGKIKFDMGYYVYVGSAQRNLRKRLERHFRKEKKIRWHIDYLLSRARILDFYAKNYPKSYEEKIAIKLGEKYSYIPNFGSSDSRAPSHLFKIEKNDWLCIKKFLRGFK</sequence>
<gene>
    <name evidence="1" type="ordered locus">Aboo_0479</name>
</gene>
<accession>B5IA73</accession>
<dbReference type="eggNOG" id="arCOG00463">
    <property type="taxonomic scope" value="Archaea"/>
</dbReference>
<dbReference type="PANTHER" id="PTHR37460">
    <property type="entry name" value="ENDONUCLEASE III"/>
    <property type="match status" value="1"/>
</dbReference>
<dbReference type="HOGENOM" id="CLU_115699_0_1_2"/>
<dbReference type="STRING" id="439481.Aboo_0479"/>
<reference evidence="1" key="1">
    <citation type="submission" date="2010-02" db="EMBL/GenBank/DDBJ databases">
        <title>Complete sequence of Aciduliprofundum boonei T469.</title>
        <authorList>
            <consortium name="US DOE Joint Genome Institute"/>
            <person name="Lucas S."/>
            <person name="Copeland A."/>
            <person name="Lapidus A."/>
            <person name="Cheng J.-F."/>
            <person name="Bruce D."/>
            <person name="Goodwin L."/>
            <person name="Pitluck S."/>
            <person name="Saunders E."/>
            <person name="Detter J.C."/>
            <person name="Han C."/>
            <person name="Tapia R."/>
            <person name="Land M."/>
            <person name="Hauser L."/>
            <person name="Kyrpides N."/>
            <person name="Mikhailova N."/>
            <person name="Flores G."/>
            <person name="Reysenbach A.-L."/>
            <person name="Woyke T."/>
        </authorList>
    </citation>
    <scope>NUCLEOTIDE SEQUENCE</scope>
    <source>
        <strain evidence="1">T469</strain>
    </source>
</reference>
<dbReference type="Proteomes" id="UP000001400">
    <property type="component" value="Chromosome"/>
</dbReference>